<feature type="signal peptide" evidence="6">
    <location>
        <begin position="1"/>
        <end position="27"/>
    </location>
</feature>
<dbReference type="GO" id="GO:0000139">
    <property type="term" value="C:Golgi membrane"/>
    <property type="evidence" value="ECO:0007669"/>
    <property type="project" value="UniProtKB-SubCell"/>
</dbReference>
<accession>A0ABD2ZNY2</accession>
<evidence type="ECO:0000256" key="5">
    <source>
        <dbReference type="ARBA" id="ARBA00023034"/>
    </source>
</evidence>
<proteinExistence type="inferred from homology"/>
<gene>
    <name evidence="8" type="ORF">ACH5RR_019291</name>
</gene>
<dbReference type="Proteomes" id="UP001630127">
    <property type="component" value="Unassembled WGS sequence"/>
</dbReference>
<keyword evidence="3" id="KW-0328">Glycosyltransferase</keyword>
<dbReference type="PANTHER" id="PTHR11062:SF253">
    <property type="entry name" value="EXOSTOSIN GT47 DOMAIN-CONTAINING PROTEIN"/>
    <property type="match status" value="1"/>
</dbReference>
<keyword evidence="6" id="KW-0732">Signal</keyword>
<evidence type="ECO:0000259" key="7">
    <source>
        <dbReference type="Pfam" id="PF03016"/>
    </source>
</evidence>
<name>A0ABD2ZNY2_9GENT</name>
<evidence type="ECO:0000313" key="8">
    <source>
        <dbReference type="EMBL" id="KAL3521142.1"/>
    </source>
</evidence>
<sequence length="353" mass="40294">MAVYSFSVIFLCLLTFTQLLLLHSLSATSSSASPYLYPTTLFDNYEKMLSTFRIYIYTPQKPFTFSAPPLSLFHNSLVNSPFITQNPNEAHLFYIPFPPDFSTRSRARLVKDLRISHPYWNRTLGADHFFVAPAGIDSSSDRNAVELKKNSVQISLFPTISGDFIPHKDITLPPFNPSPLALLRQGPANTTASFLGFMIWDGKIESNLVNEMKGDPEFRIEAEPSNRVDLVKSSKFCLFLYGVEMTWMVEAVAFGCVPVVLVDRPTQDFPLTDVLRWSDLALLVGTRGGVKRLKEVLHGVSDDQYQQMKELGVAASRHLVWNSEPQPYDAFHMVIYQLWLRRHTIRYSRREWV</sequence>
<dbReference type="Pfam" id="PF03016">
    <property type="entry name" value="Exostosin_GT47"/>
    <property type="match status" value="1"/>
</dbReference>
<comment type="similarity">
    <text evidence="2">Belongs to the glycosyltransferase 47 family.</text>
</comment>
<evidence type="ECO:0000313" key="9">
    <source>
        <dbReference type="Proteomes" id="UP001630127"/>
    </source>
</evidence>
<organism evidence="8 9">
    <name type="scientific">Cinchona calisaya</name>
    <dbReference type="NCBI Taxonomy" id="153742"/>
    <lineage>
        <taxon>Eukaryota</taxon>
        <taxon>Viridiplantae</taxon>
        <taxon>Streptophyta</taxon>
        <taxon>Embryophyta</taxon>
        <taxon>Tracheophyta</taxon>
        <taxon>Spermatophyta</taxon>
        <taxon>Magnoliopsida</taxon>
        <taxon>eudicotyledons</taxon>
        <taxon>Gunneridae</taxon>
        <taxon>Pentapetalae</taxon>
        <taxon>asterids</taxon>
        <taxon>lamiids</taxon>
        <taxon>Gentianales</taxon>
        <taxon>Rubiaceae</taxon>
        <taxon>Cinchonoideae</taxon>
        <taxon>Cinchoneae</taxon>
        <taxon>Cinchona</taxon>
    </lineage>
</organism>
<dbReference type="InterPro" id="IPR004263">
    <property type="entry name" value="Exostosin"/>
</dbReference>
<dbReference type="GO" id="GO:0016757">
    <property type="term" value="F:glycosyltransferase activity"/>
    <property type="evidence" value="ECO:0007669"/>
    <property type="project" value="UniProtKB-KW"/>
</dbReference>
<evidence type="ECO:0000256" key="3">
    <source>
        <dbReference type="ARBA" id="ARBA00022676"/>
    </source>
</evidence>
<dbReference type="EMBL" id="JBJUIK010000008">
    <property type="protein sequence ID" value="KAL3521142.1"/>
    <property type="molecule type" value="Genomic_DNA"/>
</dbReference>
<keyword evidence="5" id="KW-0333">Golgi apparatus</keyword>
<dbReference type="InterPro" id="IPR040911">
    <property type="entry name" value="Exostosin_GT47"/>
</dbReference>
<comment type="subcellular location">
    <subcellularLocation>
        <location evidence="1">Golgi apparatus membrane</location>
        <topology evidence="1">Single-pass type II membrane protein</topology>
    </subcellularLocation>
</comment>
<keyword evidence="4" id="KW-0735">Signal-anchor</keyword>
<evidence type="ECO:0000256" key="4">
    <source>
        <dbReference type="ARBA" id="ARBA00022968"/>
    </source>
</evidence>
<comment type="caution">
    <text evidence="8">The sequence shown here is derived from an EMBL/GenBank/DDBJ whole genome shotgun (WGS) entry which is preliminary data.</text>
</comment>
<keyword evidence="4" id="KW-0812">Transmembrane</keyword>
<dbReference type="AlphaFoldDB" id="A0ABD2ZNY2"/>
<feature type="domain" description="Exostosin GT47" evidence="7">
    <location>
        <begin position="51"/>
        <end position="287"/>
    </location>
</feature>
<evidence type="ECO:0000256" key="6">
    <source>
        <dbReference type="SAM" id="SignalP"/>
    </source>
</evidence>
<keyword evidence="3" id="KW-0808">Transferase</keyword>
<feature type="chain" id="PRO_5044810606" description="Exostosin GT47 domain-containing protein" evidence="6">
    <location>
        <begin position="28"/>
        <end position="353"/>
    </location>
</feature>
<keyword evidence="9" id="KW-1185">Reference proteome</keyword>
<evidence type="ECO:0000256" key="2">
    <source>
        <dbReference type="ARBA" id="ARBA00010271"/>
    </source>
</evidence>
<dbReference type="PANTHER" id="PTHR11062">
    <property type="entry name" value="EXOSTOSIN HEPARAN SULFATE GLYCOSYLTRANSFERASE -RELATED"/>
    <property type="match status" value="1"/>
</dbReference>
<evidence type="ECO:0000256" key="1">
    <source>
        <dbReference type="ARBA" id="ARBA00004323"/>
    </source>
</evidence>
<reference evidence="8 9" key="1">
    <citation type="submission" date="2024-11" db="EMBL/GenBank/DDBJ databases">
        <title>A near-complete genome assembly of Cinchona calisaya.</title>
        <authorList>
            <person name="Lian D.C."/>
            <person name="Zhao X.W."/>
            <person name="Wei L."/>
        </authorList>
    </citation>
    <scope>NUCLEOTIDE SEQUENCE [LARGE SCALE GENOMIC DNA]</scope>
    <source>
        <tissue evidence="8">Nenye</tissue>
    </source>
</reference>
<protein>
    <recommendedName>
        <fullName evidence="7">Exostosin GT47 domain-containing protein</fullName>
    </recommendedName>
</protein>